<name>A0A1K1PPR0_RUMFL</name>
<dbReference type="GO" id="GO:0070733">
    <property type="term" value="F:AMPylase activity"/>
    <property type="evidence" value="ECO:0007669"/>
    <property type="project" value="UniProtKB-EC"/>
</dbReference>
<dbReference type="EC" id="2.7.7.108" evidence="5"/>
<evidence type="ECO:0000256" key="3">
    <source>
        <dbReference type="ARBA" id="ARBA00022741"/>
    </source>
</evidence>
<reference evidence="9 10" key="1">
    <citation type="submission" date="2016-11" db="EMBL/GenBank/DDBJ databases">
        <authorList>
            <person name="Jaros S."/>
            <person name="Januszkiewicz K."/>
            <person name="Wedrychowicz H."/>
        </authorList>
    </citation>
    <scope>NUCLEOTIDE SEQUENCE [LARGE SCALE GENOMIC DNA]</scope>
    <source>
        <strain evidence="9 10">YL228</strain>
    </source>
</reference>
<dbReference type="EMBL" id="FPIP01000010">
    <property type="protein sequence ID" value="SFW49639.1"/>
    <property type="molecule type" value="Genomic_DNA"/>
</dbReference>
<proteinExistence type="predicted"/>
<comment type="catalytic activity">
    <reaction evidence="7">
        <text>L-tyrosyl-[protein] + ATP = O-(5'-adenylyl)-L-tyrosyl-[protein] + diphosphate</text>
        <dbReference type="Rhea" id="RHEA:54288"/>
        <dbReference type="Rhea" id="RHEA-COMP:10136"/>
        <dbReference type="Rhea" id="RHEA-COMP:13846"/>
        <dbReference type="ChEBI" id="CHEBI:30616"/>
        <dbReference type="ChEBI" id="CHEBI:33019"/>
        <dbReference type="ChEBI" id="CHEBI:46858"/>
        <dbReference type="ChEBI" id="CHEBI:83624"/>
        <dbReference type="EC" id="2.7.7.108"/>
    </reaction>
</comment>
<dbReference type="InterPro" id="IPR003812">
    <property type="entry name" value="Fido"/>
</dbReference>
<dbReference type="Proteomes" id="UP000183461">
    <property type="component" value="Unassembled WGS sequence"/>
</dbReference>
<dbReference type="Pfam" id="PF02661">
    <property type="entry name" value="Fic"/>
    <property type="match status" value="1"/>
</dbReference>
<protein>
    <recommendedName>
        <fullName evidence="5">protein adenylyltransferase</fullName>
        <ecNumber evidence="5">2.7.7.108</ecNumber>
    </recommendedName>
</protein>
<evidence type="ECO:0000256" key="2">
    <source>
        <dbReference type="ARBA" id="ARBA00022695"/>
    </source>
</evidence>
<evidence type="ECO:0000256" key="4">
    <source>
        <dbReference type="ARBA" id="ARBA00022840"/>
    </source>
</evidence>
<evidence type="ECO:0000256" key="5">
    <source>
        <dbReference type="ARBA" id="ARBA00034531"/>
    </source>
</evidence>
<evidence type="ECO:0000313" key="9">
    <source>
        <dbReference type="EMBL" id="SFW49639.1"/>
    </source>
</evidence>
<keyword evidence="1" id="KW-0808">Transferase</keyword>
<dbReference type="SUPFAM" id="SSF140931">
    <property type="entry name" value="Fic-like"/>
    <property type="match status" value="1"/>
</dbReference>
<accession>A0A1K1PPR0</accession>
<evidence type="ECO:0000256" key="1">
    <source>
        <dbReference type="ARBA" id="ARBA00022679"/>
    </source>
</evidence>
<gene>
    <name evidence="9" type="ORF">SAMN02910280_0020</name>
</gene>
<keyword evidence="4" id="KW-0067">ATP-binding</keyword>
<feature type="domain" description="Fido" evidence="8">
    <location>
        <begin position="56"/>
        <end position="193"/>
    </location>
</feature>
<dbReference type="RefSeq" id="WP_072301094.1">
    <property type="nucleotide sequence ID" value="NZ_FPIP01000010.1"/>
</dbReference>
<dbReference type="GO" id="GO:0051302">
    <property type="term" value="P:regulation of cell division"/>
    <property type="evidence" value="ECO:0007669"/>
    <property type="project" value="TreeGrafter"/>
</dbReference>
<keyword evidence="2" id="KW-0548">Nucleotidyltransferase</keyword>
<organism evidence="9 10">
    <name type="scientific">Ruminococcus flavefaciens</name>
    <dbReference type="NCBI Taxonomy" id="1265"/>
    <lineage>
        <taxon>Bacteria</taxon>
        <taxon>Bacillati</taxon>
        <taxon>Bacillota</taxon>
        <taxon>Clostridia</taxon>
        <taxon>Eubacteriales</taxon>
        <taxon>Oscillospiraceae</taxon>
        <taxon>Ruminococcus</taxon>
    </lineage>
</organism>
<dbReference type="GO" id="GO:0005524">
    <property type="term" value="F:ATP binding"/>
    <property type="evidence" value="ECO:0007669"/>
    <property type="project" value="UniProtKB-KW"/>
</dbReference>
<dbReference type="PANTHER" id="PTHR39560">
    <property type="entry name" value="PROTEIN ADENYLYLTRANSFERASE FIC-RELATED"/>
    <property type="match status" value="1"/>
</dbReference>
<sequence>MAVYKIEGCQWNCYPDTTVLINKLDIRDQKELDALEKQITLLRGIQAEQETEFVNVDFEFYKSLHRTLFRDLYDWAGCLRTINISKKGTVFCDHSELERLGTLKFKRLAAQNFLCGLSDSEFLDETAELYHELNMLHPFREGNGRTLRLFITLLTRNAGRDIDFAKCGTDMLIIAAIKAAQGDLSMLRDVFGEMISPSM</sequence>
<comment type="catalytic activity">
    <reaction evidence="6">
        <text>L-threonyl-[protein] + ATP = 3-O-(5'-adenylyl)-L-threonyl-[protein] + diphosphate</text>
        <dbReference type="Rhea" id="RHEA:54292"/>
        <dbReference type="Rhea" id="RHEA-COMP:11060"/>
        <dbReference type="Rhea" id="RHEA-COMP:13847"/>
        <dbReference type="ChEBI" id="CHEBI:30013"/>
        <dbReference type="ChEBI" id="CHEBI:30616"/>
        <dbReference type="ChEBI" id="CHEBI:33019"/>
        <dbReference type="ChEBI" id="CHEBI:138113"/>
        <dbReference type="EC" id="2.7.7.108"/>
    </reaction>
</comment>
<dbReference type="Gene3D" id="1.10.3290.10">
    <property type="entry name" value="Fido-like domain"/>
    <property type="match status" value="1"/>
</dbReference>
<dbReference type="PANTHER" id="PTHR39560:SF1">
    <property type="entry name" value="PROTEIN ADENYLYLTRANSFERASE FIC-RELATED"/>
    <property type="match status" value="1"/>
</dbReference>
<keyword evidence="3" id="KW-0547">Nucleotide-binding</keyword>
<dbReference type="AlphaFoldDB" id="A0A1K1PPR0"/>
<evidence type="ECO:0000256" key="7">
    <source>
        <dbReference type="ARBA" id="ARBA00048696"/>
    </source>
</evidence>
<evidence type="ECO:0000313" key="10">
    <source>
        <dbReference type="Proteomes" id="UP000183461"/>
    </source>
</evidence>
<evidence type="ECO:0000256" key="6">
    <source>
        <dbReference type="ARBA" id="ARBA00047939"/>
    </source>
</evidence>
<evidence type="ECO:0000259" key="8">
    <source>
        <dbReference type="PROSITE" id="PS51459"/>
    </source>
</evidence>
<dbReference type="PROSITE" id="PS51459">
    <property type="entry name" value="FIDO"/>
    <property type="match status" value="1"/>
</dbReference>
<dbReference type="InterPro" id="IPR036597">
    <property type="entry name" value="Fido-like_dom_sf"/>
</dbReference>